<protein>
    <submittedName>
        <fullName evidence="3">Uncharacterized protein</fullName>
    </submittedName>
</protein>
<sequence>MSKTPQLSSNKSVSSSKSSMACSLMLANLLLISIFGPTVVVNCTIYILPSYAEEEQMLDRFVMPPKELISILVFMLCDIFLALALLAIRDFTSIYYGCSKKVSYLYM</sequence>
<evidence type="ECO:0000313" key="3">
    <source>
        <dbReference type="WBParaSite" id="jg10580"/>
    </source>
</evidence>
<feature type="transmembrane region" description="Helical" evidence="1">
    <location>
        <begin position="21"/>
        <end position="48"/>
    </location>
</feature>
<keyword evidence="1" id="KW-0812">Transmembrane</keyword>
<organism evidence="2 3">
    <name type="scientific">Ditylenchus dipsaci</name>
    <dbReference type="NCBI Taxonomy" id="166011"/>
    <lineage>
        <taxon>Eukaryota</taxon>
        <taxon>Metazoa</taxon>
        <taxon>Ecdysozoa</taxon>
        <taxon>Nematoda</taxon>
        <taxon>Chromadorea</taxon>
        <taxon>Rhabditida</taxon>
        <taxon>Tylenchina</taxon>
        <taxon>Tylenchomorpha</taxon>
        <taxon>Sphaerularioidea</taxon>
        <taxon>Anguinidae</taxon>
        <taxon>Anguininae</taxon>
        <taxon>Ditylenchus</taxon>
    </lineage>
</organism>
<keyword evidence="2" id="KW-1185">Reference proteome</keyword>
<evidence type="ECO:0000313" key="2">
    <source>
        <dbReference type="Proteomes" id="UP000887574"/>
    </source>
</evidence>
<dbReference type="WBParaSite" id="jg10580">
    <property type="protein sequence ID" value="jg10580"/>
    <property type="gene ID" value="jg10580"/>
</dbReference>
<dbReference type="AlphaFoldDB" id="A0A915CNQ7"/>
<proteinExistence type="predicted"/>
<name>A0A915CNQ7_9BILA</name>
<keyword evidence="1" id="KW-1133">Transmembrane helix</keyword>
<reference evidence="3" key="1">
    <citation type="submission" date="2022-11" db="UniProtKB">
        <authorList>
            <consortium name="WormBaseParasite"/>
        </authorList>
    </citation>
    <scope>IDENTIFICATION</scope>
</reference>
<evidence type="ECO:0000256" key="1">
    <source>
        <dbReference type="SAM" id="Phobius"/>
    </source>
</evidence>
<dbReference type="Proteomes" id="UP000887574">
    <property type="component" value="Unplaced"/>
</dbReference>
<keyword evidence="1" id="KW-0472">Membrane</keyword>
<feature type="transmembrane region" description="Helical" evidence="1">
    <location>
        <begin position="68"/>
        <end position="88"/>
    </location>
</feature>
<accession>A0A915CNQ7</accession>